<evidence type="ECO:0000313" key="4">
    <source>
        <dbReference type="Proteomes" id="UP000518752"/>
    </source>
</evidence>
<gene>
    <name evidence="3" type="ORF">D9757_000383</name>
</gene>
<dbReference type="EMBL" id="JAACJN010000001">
    <property type="protein sequence ID" value="KAF5393794.1"/>
    <property type="molecule type" value="Genomic_DNA"/>
</dbReference>
<feature type="domain" description="Programmed cell death protein 2 C-terminal" evidence="2">
    <location>
        <begin position="305"/>
        <end position="475"/>
    </location>
</feature>
<reference evidence="3 4" key="1">
    <citation type="journal article" date="2020" name="ISME J.">
        <title>Uncovering the hidden diversity of litter-decomposition mechanisms in mushroom-forming fungi.</title>
        <authorList>
            <person name="Floudas D."/>
            <person name="Bentzer J."/>
            <person name="Ahren D."/>
            <person name="Johansson T."/>
            <person name="Persson P."/>
            <person name="Tunlid A."/>
        </authorList>
    </citation>
    <scope>NUCLEOTIDE SEQUENCE [LARGE SCALE GENOMIC DNA]</scope>
    <source>
        <strain evidence="3 4">CBS 406.79</strain>
    </source>
</reference>
<evidence type="ECO:0000313" key="3">
    <source>
        <dbReference type="EMBL" id="KAF5393794.1"/>
    </source>
</evidence>
<feature type="compositionally biased region" description="Polar residues" evidence="1">
    <location>
        <begin position="163"/>
        <end position="173"/>
    </location>
</feature>
<protein>
    <recommendedName>
        <fullName evidence="2">Programmed cell death protein 2 C-terminal domain-containing protein</fullName>
    </recommendedName>
</protein>
<feature type="compositionally biased region" description="Acidic residues" evidence="1">
    <location>
        <begin position="1"/>
        <end position="19"/>
    </location>
</feature>
<dbReference type="PANTHER" id="PTHR47524:SF1">
    <property type="entry name" value="20S RRNA ACCUMULATION PROTEIN 4"/>
    <property type="match status" value="1"/>
</dbReference>
<dbReference type="Proteomes" id="UP000518752">
    <property type="component" value="Unassembled WGS sequence"/>
</dbReference>
<evidence type="ECO:0000259" key="2">
    <source>
        <dbReference type="Pfam" id="PF04194"/>
    </source>
</evidence>
<feature type="compositionally biased region" description="Basic and acidic residues" evidence="1">
    <location>
        <begin position="144"/>
        <end position="158"/>
    </location>
</feature>
<dbReference type="AlphaFoldDB" id="A0A8H5I225"/>
<feature type="region of interest" description="Disordered" evidence="1">
    <location>
        <begin position="263"/>
        <end position="285"/>
    </location>
</feature>
<dbReference type="OrthoDB" id="443682at2759"/>
<sequence length="478" mass="52985">MAPPVEEEDWSDSDEDIGSEVETSVLLGVPDGPITSGSELADAAVSRIGGHPVRVISTNAFLPATEPPISSSQCQNCSFPMELLVQMWCPFENSPMDRALYVWGCANPGCQRKDGSVRAWRGLRYNDKYAAKLEAKIARKREQEEAMRRAAEQADKAKQAAQSNPFSMKSTSAASNPFGLGAQIFGGAKVPTSTENSNEIEEDQAFENQEEDDTESDAESSSSSESLLTAMTRTTLDESPWKASPAYMPSLYLSTASEYLPPKPKSKMIPPGAQISDPAADERGRGGGKDISWAFEPYENSLEVDQVFERFTKRVEYEGEQCIRYELNGTPLPFSSDKIFQSLFPTPITDPLPVIKPDFKVVIPPRRVYSPYSSPSSPRLLSPCPICKGKRIFECQLMPNLINILRDSSNKSESKKKMSDEERHAAVQKMLKGGTEKGMEWGTCMVFSCENDCRVDADGKELKNVWREEHVLVQWDVV</sequence>
<feature type="region of interest" description="Disordered" evidence="1">
    <location>
        <begin position="144"/>
        <end position="173"/>
    </location>
</feature>
<evidence type="ECO:0000256" key="1">
    <source>
        <dbReference type="SAM" id="MobiDB-lite"/>
    </source>
</evidence>
<dbReference type="PANTHER" id="PTHR47524">
    <property type="entry name" value="20S RRNA ACCUMULATION PROTEIN 4"/>
    <property type="match status" value="1"/>
</dbReference>
<organism evidence="3 4">
    <name type="scientific">Collybiopsis confluens</name>
    <dbReference type="NCBI Taxonomy" id="2823264"/>
    <lineage>
        <taxon>Eukaryota</taxon>
        <taxon>Fungi</taxon>
        <taxon>Dikarya</taxon>
        <taxon>Basidiomycota</taxon>
        <taxon>Agaricomycotina</taxon>
        <taxon>Agaricomycetes</taxon>
        <taxon>Agaricomycetidae</taxon>
        <taxon>Agaricales</taxon>
        <taxon>Marasmiineae</taxon>
        <taxon>Omphalotaceae</taxon>
        <taxon>Collybiopsis</taxon>
    </lineage>
</organism>
<dbReference type="InterPro" id="IPR007320">
    <property type="entry name" value="PDCD2_C"/>
</dbReference>
<dbReference type="GO" id="GO:0005737">
    <property type="term" value="C:cytoplasm"/>
    <property type="evidence" value="ECO:0007669"/>
    <property type="project" value="InterPro"/>
</dbReference>
<feature type="region of interest" description="Disordered" evidence="1">
    <location>
        <begin position="186"/>
        <end position="227"/>
    </location>
</feature>
<dbReference type="Pfam" id="PF04194">
    <property type="entry name" value="PDCD2_C"/>
    <property type="match status" value="1"/>
</dbReference>
<proteinExistence type="predicted"/>
<accession>A0A8H5I225</accession>
<name>A0A8H5I225_9AGAR</name>
<feature type="compositionally biased region" description="Acidic residues" evidence="1">
    <location>
        <begin position="198"/>
        <end position="218"/>
    </location>
</feature>
<feature type="region of interest" description="Disordered" evidence="1">
    <location>
        <begin position="1"/>
        <end position="23"/>
    </location>
</feature>
<dbReference type="GO" id="GO:0030490">
    <property type="term" value="P:maturation of SSU-rRNA"/>
    <property type="evidence" value="ECO:0007669"/>
    <property type="project" value="TreeGrafter"/>
</dbReference>
<comment type="caution">
    <text evidence="3">The sequence shown here is derived from an EMBL/GenBank/DDBJ whole genome shotgun (WGS) entry which is preliminary data.</text>
</comment>
<keyword evidence="4" id="KW-1185">Reference proteome</keyword>